<dbReference type="AlphaFoldDB" id="A0A6N1ATE0"/>
<keyword evidence="2" id="KW-0269">Exonuclease</keyword>
<dbReference type="OrthoDB" id="13288at2"/>
<keyword evidence="2" id="KW-0540">Nuclease</keyword>
<keyword evidence="2" id="KW-0378">Hydrolase</keyword>
<name>A0A6N1ATE0_9PROT</name>
<keyword evidence="2" id="KW-0614">Plasmid</keyword>
<sequence>MHDTLLALDIETIPDAEIIPADWPAEKFPPHHCHRIVAVSFVEAEIDRSSGVERYLIRSCRSGGDLDYDEERILRGFWQRFGKVRPRVISWNGRGFDLPVLRLRAMLYGIQAAAWFQSGDKWTNYGQRYQPDWHCDLMEQVSDYGAGQRIGLQDISNMLGLPGKAGFGHGSEVADMMARGEVEKVRAYCETDTLNLYIAYIRWALLTGRTDPAGHNASIDSLVDCLSRERSTRPHLGEFLDRWQASKRPYPMHVPVPRQAFVDRPHLESSDVLTTTSTEVI</sequence>
<protein>
    <submittedName>
        <fullName evidence="2">3'-5' exonuclease</fullName>
    </submittedName>
</protein>
<dbReference type="SUPFAM" id="SSF53098">
    <property type="entry name" value="Ribonuclease H-like"/>
    <property type="match status" value="1"/>
</dbReference>
<feature type="domain" description="Predicted 3'-5' exonuclease PolB-like" evidence="1">
    <location>
        <begin position="27"/>
        <end position="243"/>
    </location>
</feature>
<proteinExistence type="predicted"/>
<dbReference type="Proteomes" id="UP000509702">
    <property type="component" value="Plasmid unnamed7"/>
</dbReference>
<dbReference type="KEGG" id="aoz:HUE56_29375"/>
<geneLocation type="plasmid" evidence="2 3">
    <name>unnamed7</name>
</geneLocation>
<dbReference type="InterPro" id="IPR036397">
    <property type="entry name" value="RNaseH_sf"/>
</dbReference>
<dbReference type="Gene3D" id="3.30.420.10">
    <property type="entry name" value="Ribonuclease H-like superfamily/Ribonuclease H"/>
    <property type="match status" value="1"/>
</dbReference>
<dbReference type="GO" id="GO:0003676">
    <property type="term" value="F:nucleic acid binding"/>
    <property type="evidence" value="ECO:0007669"/>
    <property type="project" value="InterPro"/>
</dbReference>
<evidence type="ECO:0000313" key="3">
    <source>
        <dbReference type="Proteomes" id="UP000509702"/>
    </source>
</evidence>
<dbReference type="RefSeq" id="WP_109154426.1">
    <property type="nucleotide sequence ID" value="NZ_BSOV01000001.1"/>
</dbReference>
<dbReference type="GO" id="GO:0004527">
    <property type="term" value="F:exonuclease activity"/>
    <property type="evidence" value="ECO:0007669"/>
    <property type="project" value="UniProtKB-KW"/>
</dbReference>
<organism evidence="2 3">
    <name type="scientific">Azospirillum oryzae</name>
    <dbReference type="NCBI Taxonomy" id="286727"/>
    <lineage>
        <taxon>Bacteria</taxon>
        <taxon>Pseudomonadati</taxon>
        <taxon>Pseudomonadota</taxon>
        <taxon>Alphaproteobacteria</taxon>
        <taxon>Rhodospirillales</taxon>
        <taxon>Azospirillaceae</taxon>
        <taxon>Azospirillum</taxon>
    </lineage>
</organism>
<evidence type="ECO:0000259" key="1">
    <source>
        <dbReference type="Pfam" id="PF10108"/>
    </source>
</evidence>
<dbReference type="InterPro" id="IPR012337">
    <property type="entry name" value="RNaseH-like_sf"/>
</dbReference>
<dbReference type="CDD" id="cd05782">
    <property type="entry name" value="DNA_polB_like1_exo"/>
    <property type="match status" value="1"/>
</dbReference>
<gene>
    <name evidence="2" type="ORF">HUE56_29375</name>
</gene>
<accession>A0A6N1ATE0</accession>
<reference evidence="2 3" key="1">
    <citation type="submission" date="2020-06" db="EMBL/GenBank/DDBJ databases">
        <title>Complete genome of Azosprillum oryzae KACC14407.</title>
        <authorList>
            <person name="Kim M."/>
            <person name="Park Y.-J."/>
            <person name="Shin J.-H."/>
        </authorList>
    </citation>
    <scope>NUCLEOTIDE SEQUENCE [LARGE SCALE GENOMIC DNA]</scope>
    <source>
        <strain evidence="2 3">KACC 14407</strain>
        <plasmid evidence="2 3">unnamed7</plasmid>
    </source>
</reference>
<dbReference type="EMBL" id="CP054622">
    <property type="protein sequence ID" value="QKS54619.1"/>
    <property type="molecule type" value="Genomic_DNA"/>
</dbReference>
<dbReference type="Pfam" id="PF10108">
    <property type="entry name" value="DNA_pol_B_exo2"/>
    <property type="match status" value="1"/>
</dbReference>
<evidence type="ECO:0000313" key="2">
    <source>
        <dbReference type="EMBL" id="QKS54619.1"/>
    </source>
</evidence>
<keyword evidence="3" id="KW-1185">Reference proteome</keyword>
<dbReference type="InterPro" id="IPR019288">
    <property type="entry name" value="3'-5'_exonuclease_PolB-like"/>
</dbReference>